<dbReference type="Pfam" id="PF00072">
    <property type="entry name" value="Response_reg"/>
    <property type="match status" value="1"/>
</dbReference>
<dbReference type="InterPro" id="IPR050595">
    <property type="entry name" value="Bact_response_regulator"/>
</dbReference>
<dbReference type="InterPro" id="IPR011006">
    <property type="entry name" value="CheY-like_superfamily"/>
</dbReference>
<dbReference type="PROSITE" id="PS50110">
    <property type="entry name" value="RESPONSE_REGULATORY"/>
    <property type="match status" value="1"/>
</dbReference>
<gene>
    <name evidence="5" type="ORF">BC793_113128</name>
</gene>
<feature type="modified residue" description="4-aspartylphosphate" evidence="3">
    <location>
        <position position="53"/>
    </location>
</feature>
<dbReference type="OrthoDB" id="3784905at2"/>
<protein>
    <submittedName>
        <fullName evidence="5">Response regulator receiver domain-containing protein</fullName>
    </submittedName>
</protein>
<dbReference type="PANTHER" id="PTHR44591:SF14">
    <property type="entry name" value="PROTEIN PILG"/>
    <property type="match status" value="1"/>
</dbReference>
<reference evidence="5 6" key="1">
    <citation type="submission" date="2018-05" db="EMBL/GenBank/DDBJ databases">
        <title>Genomic Encyclopedia of Archaeal and Bacterial Type Strains, Phase II (KMG-II): from individual species to whole genera.</title>
        <authorList>
            <person name="Goeker M."/>
        </authorList>
    </citation>
    <scope>NUCLEOTIDE SEQUENCE [LARGE SCALE GENOMIC DNA]</scope>
    <source>
        <strain evidence="5 6">DSM 45184</strain>
    </source>
</reference>
<evidence type="ECO:0000256" key="2">
    <source>
        <dbReference type="ARBA" id="ARBA00023012"/>
    </source>
</evidence>
<evidence type="ECO:0000259" key="4">
    <source>
        <dbReference type="PROSITE" id="PS50110"/>
    </source>
</evidence>
<evidence type="ECO:0000256" key="1">
    <source>
        <dbReference type="ARBA" id="ARBA00022553"/>
    </source>
</evidence>
<accession>A0A316F855</accession>
<evidence type="ECO:0000256" key="3">
    <source>
        <dbReference type="PROSITE-ProRule" id="PRU00169"/>
    </source>
</evidence>
<dbReference type="InterPro" id="IPR001789">
    <property type="entry name" value="Sig_transdc_resp-reg_receiver"/>
</dbReference>
<organism evidence="5 6">
    <name type="scientific">Actinoplanes xinjiangensis</name>
    <dbReference type="NCBI Taxonomy" id="512350"/>
    <lineage>
        <taxon>Bacteria</taxon>
        <taxon>Bacillati</taxon>
        <taxon>Actinomycetota</taxon>
        <taxon>Actinomycetes</taxon>
        <taxon>Micromonosporales</taxon>
        <taxon>Micromonosporaceae</taxon>
        <taxon>Actinoplanes</taxon>
    </lineage>
</organism>
<comment type="caution">
    <text evidence="5">The sequence shown here is derived from an EMBL/GenBank/DDBJ whole genome shotgun (WGS) entry which is preliminary data.</text>
</comment>
<dbReference type="AlphaFoldDB" id="A0A316F855"/>
<dbReference type="PANTHER" id="PTHR44591">
    <property type="entry name" value="STRESS RESPONSE REGULATOR PROTEIN 1"/>
    <property type="match status" value="1"/>
</dbReference>
<dbReference type="GO" id="GO:0000160">
    <property type="term" value="P:phosphorelay signal transduction system"/>
    <property type="evidence" value="ECO:0007669"/>
    <property type="project" value="UniProtKB-KW"/>
</dbReference>
<dbReference type="RefSeq" id="WP_109597208.1">
    <property type="nucleotide sequence ID" value="NZ_BONA01000063.1"/>
</dbReference>
<dbReference type="SMART" id="SM00448">
    <property type="entry name" value="REC"/>
    <property type="match status" value="1"/>
</dbReference>
<feature type="domain" description="Response regulatory" evidence="4">
    <location>
        <begin position="3"/>
        <end position="119"/>
    </location>
</feature>
<keyword evidence="2" id="KW-0902">Two-component regulatory system</keyword>
<name>A0A316F855_9ACTN</name>
<dbReference type="SUPFAM" id="SSF52172">
    <property type="entry name" value="CheY-like"/>
    <property type="match status" value="1"/>
</dbReference>
<dbReference type="Proteomes" id="UP000245697">
    <property type="component" value="Unassembled WGS sequence"/>
</dbReference>
<evidence type="ECO:0000313" key="5">
    <source>
        <dbReference type="EMBL" id="PWK43446.1"/>
    </source>
</evidence>
<keyword evidence="6" id="KW-1185">Reference proteome</keyword>
<keyword evidence="1 3" id="KW-0597">Phosphoprotein</keyword>
<evidence type="ECO:0000313" key="6">
    <source>
        <dbReference type="Proteomes" id="UP000245697"/>
    </source>
</evidence>
<sequence length="140" mass="14772">MALLVVAEDDGDIRDVLLRLLSRDGHTVIAADNGETALQEVLTRPGVEAVVTDIDMPQMSGLELCQRIRANEKRACLPVILVSGSLMPGDQRPRQVEATALLPKPFRPAELLGCLREALASGHAPGQQPCVCGGNAGTGP</sequence>
<dbReference type="Gene3D" id="3.40.50.2300">
    <property type="match status" value="1"/>
</dbReference>
<proteinExistence type="predicted"/>
<dbReference type="CDD" id="cd17546">
    <property type="entry name" value="REC_hyHK_CKI1_RcsC-like"/>
    <property type="match status" value="1"/>
</dbReference>
<dbReference type="EMBL" id="QGGR01000013">
    <property type="protein sequence ID" value="PWK43446.1"/>
    <property type="molecule type" value="Genomic_DNA"/>
</dbReference>